<reference evidence="2 3" key="1">
    <citation type="submission" date="2019-07" db="EMBL/GenBank/DDBJ databases">
        <title>De Novo Assembly of kiwifruit Actinidia rufa.</title>
        <authorList>
            <person name="Sugita-Konishi S."/>
            <person name="Sato K."/>
            <person name="Mori E."/>
            <person name="Abe Y."/>
            <person name="Kisaki G."/>
            <person name="Hamano K."/>
            <person name="Suezawa K."/>
            <person name="Otani M."/>
            <person name="Fukuda T."/>
            <person name="Manabe T."/>
            <person name="Gomi K."/>
            <person name="Tabuchi M."/>
            <person name="Akimitsu K."/>
            <person name="Kataoka I."/>
        </authorList>
    </citation>
    <scope>NUCLEOTIDE SEQUENCE [LARGE SCALE GENOMIC DNA]</scope>
    <source>
        <strain evidence="3">cv. Fuchu</strain>
    </source>
</reference>
<keyword evidence="1" id="KW-0472">Membrane</keyword>
<accession>A0A7J0GRV1</accession>
<dbReference type="Proteomes" id="UP000585474">
    <property type="component" value="Unassembled WGS sequence"/>
</dbReference>
<evidence type="ECO:0008006" key="4">
    <source>
        <dbReference type="Google" id="ProtNLM"/>
    </source>
</evidence>
<dbReference type="AlphaFoldDB" id="A0A7J0GRV1"/>
<evidence type="ECO:0000313" key="3">
    <source>
        <dbReference type="Proteomes" id="UP000585474"/>
    </source>
</evidence>
<dbReference type="OrthoDB" id="1894389at2759"/>
<comment type="caution">
    <text evidence="2">The sequence shown here is derived from an EMBL/GenBank/DDBJ whole genome shotgun (WGS) entry which is preliminary data.</text>
</comment>
<dbReference type="EMBL" id="BJWL01000023">
    <property type="protein sequence ID" value="GFZ13540.1"/>
    <property type="molecule type" value="Genomic_DNA"/>
</dbReference>
<sequence length="173" mass="18850">MKGEGNRNKAKCLVYIAAFVLVQMAIIVAFSLTVMRIKSLKVQFGAVSVKSMSTINTTTVPSFNMRLMTQFTVKSTNFGHFKYGNSTVTLLYGGTPVGTAVIPMGRAKARQTRKVNIAIDISSDQLSSDTNLGNDINSGVLILTSEARLSGKVHLMKIIKKKKSGRNELHHSN</sequence>
<keyword evidence="3" id="KW-1185">Reference proteome</keyword>
<protein>
    <recommendedName>
        <fullName evidence="4">Late embryogenesis abundant (LEA) hydroxyproline-rich glycoprotein family</fullName>
    </recommendedName>
</protein>
<proteinExistence type="predicted"/>
<organism evidence="2 3">
    <name type="scientific">Actinidia rufa</name>
    <dbReference type="NCBI Taxonomy" id="165716"/>
    <lineage>
        <taxon>Eukaryota</taxon>
        <taxon>Viridiplantae</taxon>
        <taxon>Streptophyta</taxon>
        <taxon>Embryophyta</taxon>
        <taxon>Tracheophyta</taxon>
        <taxon>Spermatophyta</taxon>
        <taxon>Magnoliopsida</taxon>
        <taxon>eudicotyledons</taxon>
        <taxon>Gunneridae</taxon>
        <taxon>Pentapetalae</taxon>
        <taxon>asterids</taxon>
        <taxon>Ericales</taxon>
        <taxon>Actinidiaceae</taxon>
        <taxon>Actinidia</taxon>
    </lineage>
</organism>
<dbReference type="PANTHER" id="PTHR31852">
    <property type="entry name" value="LATE EMBRYOGENESIS ABUNDANT (LEA) HYDROXYPROLINE-RICH GLYCOPROTEIN FAMILY"/>
    <property type="match status" value="1"/>
</dbReference>
<evidence type="ECO:0000313" key="2">
    <source>
        <dbReference type="EMBL" id="GFZ13540.1"/>
    </source>
</evidence>
<keyword evidence="1" id="KW-0812">Transmembrane</keyword>
<dbReference type="InterPro" id="IPR055301">
    <property type="entry name" value="Lea14-like_2"/>
</dbReference>
<name>A0A7J0GRV1_9ERIC</name>
<feature type="transmembrane region" description="Helical" evidence="1">
    <location>
        <begin position="12"/>
        <end position="35"/>
    </location>
</feature>
<evidence type="ECO:0000256" key="1">
    <source>
        <dbReference type="SAM" id="Phobius"/>
    </source>
</evidence>
<gene>
    <name evidence="2" type="ORF">Acr_23g0019250</name>
</gene>
<keyword evidence="1" id="KW-1133">Transmembrane helix</keyword>